<evidence type="ECO:0000313" key="1">
    <source>
        <dbReference type="EMBL" id="GAA5122984.1"/>
    </source>
</evidence>
<dbReference type="InterPro" id="IPR002591">
    <property type="entry name" value="Phosphodiest/P_Trfase"/>
</dbReference>
<dbReference type="SUPFAM" id="SSF53649">
    <property type="entry name" value="Alkaline phosphatase-like"/>
    <property type="match status" value="1"/>
</dbReference>
<dbReference type="Pfam" id="PF01663">
    <property type="entry name" value="Phosphodiest"/>
    <property type="match status" value="1"/>
</dbReference>
<dbReference type="Gene3D" id="3.40.720.10">
    <property type="entry name" value="Alkaline Phosphatase, subunit A"/>
    <property type="match status" value="1"/>
</dbReference>
<sequence>MIARRWDARGVTAPLLPEYGRRSLAEVLPALLAAIGVPGPPPALTVPPARAAALLLVDGLGSELLRRHAADAPFLASLPDAGPVTSGFPSSTSIGLTSLGTGVPPGAHGMLGLSLLAGGELLDTLRWTVQGGRTDLRERLVPEEVQPVPTLLERAAAGGVAVSVVTLGEFDGSGLTRAALRGGRFLGTYALGDLAAGVLGAVAGPGTQLCYGYHRDLDAMGHLHGPGSLPWRLQLAQVDRLVELVADRLPPDVVLVVTGDHGMVAVDRKYDADTDPVLSDGVAQLSGDPRARHVHVRPGAVEDVLATWRAVLGDGAWVVPAEQAVADGWFGPVVAPQARDRIGDVVVAARGGTAVIRSRVERFISRMPGQHGSLTADEQLVPLLLAARRPTG</sequence>
<protein>
    <submittedName>
        <fullName evidence="1">Alkaline phosphatase family protein</fullName>
    </submittedName>
</protein>
<proteinExistence type="predicted"/>
<name>A0ABP9NJP2_9PSEU</name>
<organism evidence="1 2">
    <name type="scientific">Pseudonocardia adelaidensis</name>
    <dbReference type="NCBI Taxonomy" id="648754"/>
    <lineage>
        <taxon>Bacteria</taxon>
        <taxon>Bacillati</taxon>
        <taxon>Actinomycetota</taxon>
        <taxon>Actinomycetes</taxon>
        <taxon>Pseudonocardiales</taxon>
        <taxon>Pseudonocardiaceae</taxon>
        <taxon>Pseudonocardia</taxon>
    </lineage>
</organism>
<dbReference type="Proteomes" id="UP001500804">
    <property type="component" value="Unassembled WGS sequence"/>
</dbReference>
<dbReference type="EMBL" id="BAABJO010000011">
    <property type="protein sequence ID" value="GAA5122984.1"/>
    <property type="molecule type" value="Genomic_DNA"/>
</dbReference>
<accession>A0ABP9NJP2</accession>
<comment type="caution">
    <text evidence="1">The sequence shown here is derived from an EMBL/GenBank/DDBJ whole genome shotgun (WGS) entry which is preliminary data.</text>
</comment>
<gene>
    <name evidence="1" type="ORF">GCM10023320_34100</name>
</gene>
<evidence type="ECO:0000313" key="2">
    <source>
        <dbReference type="Proteomes" id="UP001500804"/>
    </source>
</evidence>
<keyword evidence="2" id="KW-1185">Reference proteome</keyword>
<reference evidence="2" key="1">
    <citation type="journal article" date="2019" name="Int. J. Syst. Evol. Microbiol.">
        <title>The Global Catalogue of Microorganisms (GCM) 10K type strain sequencing project: providing services to taxonomists for standard genome sequencing and annotation.</title>
        <authorList>
            <consortium name="The Broad Institute Genomics Platform"/>
            <consortium name="The Broad Institute Genome Sequencing Center for Infectious Disease"/>
            <person name="Wu L."/>
            <person name="Ma J."/>
        </authorList>
    </citation>
    <scope>NUCLEOTIDE SEQUENCE [LARGE SCALE GENOMIC DNA]</scope>
    <source>
        <strain evidence="2">JCM 18302</strain>
    </source>
</reference>
<dbReference type="InterPro" id="IPR017850">
    <property type="entry name" value="Alkaline_phosphatase_core_sf"/>
</dbReference>